<feature type="chain" id="PRO_5040945078" description="Tat pathway signal sequence domain protein" evidence="1">
    <location>
        <begin position="34"/>
        <end position="182"/>
    </location>
</feature>
<evidence type="ECO:0000313" key="2">
    <source>
        <dbReference type="EMBL" id="CAG7641518.1"/>
    </source>
</evidence>
<dbReference type="EMBL" id="CAJVAX010000017">
    <property type="protein sequence ID" value="CAG7641518.1"/>
    <property type="molecule type" value="Genomic_DNA"/>
</dbReference>
<feature type="signal peptide" evidence="1">
    <location>
        <begin position="1"/>
        <end position="33"/>
    </location>
</feature>
<evidence type="ECO:0000313" key="3">
    <source>
        <dbReference type="Proteomes" id="UP001153328"/>
    </source>
</evidence>
<proteinExistence type="predicted"/>
<keyword evidence="3" id="KW-1185">Reference proteome</keyword>
<dbReference type="PROSITE" id="PS51318">
    <property type="entry name" value="TAT"/>
    <property type="match status" value="1"/>
</dbReference>
<name>A0A9W4MGY5_9ACTN</name>
<accession>A0A9W4MGY5</accession>
<dbReference type="Proteomes" id="UP001153328">
    <property type="component" value="Unassembled WGS sequence"/>
</dbReference>
<organism evidence="2 3">
    <name type="scientific">Actinacidiphila bryophytorum</name>
    <dbReference type="NCBI Taxonomy" id="1436133"/>
    <lineage>
        <taxon>Bacteria</taxon>
        <taxon>Bacillati</taxon>
        <taxon>Actinomycetota</taxon>
        <taxon>Actinomycetes</taxon>
        <taxon>Kitasatosporales</taxon>
        <taxon>Streptomycetaceae</taxon>
        <taxon>Actinacidiphila</taxon>
    </lineage>
</organism>
<keyword evidence="1" id="KW-0732">Signal</keyword>
<sequence>MTARRRSVQLGALGAGAAAALFLGATQASPAAASPAGATQVPTVVGYTGWDTSLGGVTHEYFAPSCGDVFRGSVTSSDGSGDVVARIDSFTMTCDEGVTVAPHSLGWTFTSTSGGRSFTLAGIDLDITTSQGTCRYTGSVQGTEDDQGLYFMTGTLDRQSAGCGGDPQITVTDPEQVVGIPD</sequence>
<dbReference type="AlphaFoldDB" id="A0A9W4MGY5"/>
<protein>
    <recommendedName>
        <fullName evidence="4">Tat pathway signal sequence domain protein</fullName>
    </recommendedName>
</protein>
<dbReference type="InterPro" id="IPR006311">
    <property type="entry name" value="TAT_signal"/>
</dbReference>
<evidence type="ECO:0000256" key="1">
    <source>
        <dbReference type="SAM" id="SignalP"/>
    </source>
</evidence>
<comment type="caution">
    <text evidence="2">The sequence shown here is derived from an EMBL/GenBank/DDBJ whole genome shotgun (WGS) entry which is preliminary data.</text>
</comment>
<gene>
    <name evidence="2" type="ORF">SBRY_30546</name>
</gene>
<evidence type="ECO:0008006" key="4">
    <source>
        <dbReference type="Google" id="ProtNLM"/>
    </source>
</evidence>
<reference evidence="2" key="1">
    <citation type="submission" date="2021-06" db="EMBL/GenBank/DDBJ databases">
        <authorList>
            <person name="Arsene-Ploetze F."/>
        </authorList>
    </citation>
    <scope>NUCLEOTIDE SEQUENCE</scope>
    <source>
        <strain evidence="2">SBRY1</strain>
    </source>
</reference>
<dbReference type="RefSeq" id="WP_205042894.1">
    <property type="nucleotide sequence ID" value="NZ_CAJVAX010000017.1"/>
</dbReference>